<feature type="transmembrane region" description="Helical" evidence="6">
    <location>
        <begin position="112"/>
        <end position="135"/>
    </location>
</feature>
<evidence type="ECO:0000256" key="5">
    <source>
        <dbReference type="ARBA" id="ARBA00023136"/>
    </source>
</evidence>
<evidence type="ECO:0000256" key="6">
    <source>
        <dbReference type="RuleBase" id="RU366058"/>
    </source>
</evidence>
<name>A0A8J8M7G9_9FIRM</name>
<evidence type="ECO:0000256" key="3">
    <source>
        <dbReference type="ARBA" id="ARBA00022692"/>
    </source>
</evidence>
<keyword evidence="9" id="KW-1185">Reference proteome</keyword>
<reference evidence="8 9" key="1">
    <citation type="submission" date="2020-07" db="EMBL/GenBank/DDBJ databases">
        <title>Vallitalea guaymasensis genome.</title>
        <authorList>
            <person name="Postec A."/>
        </authorList>
    </citation>
    <scope>NUCLEOTIDE SEQUENCE [LARGE SCALE GENOMIC DNA]</scope>
    <source>
        <strain evidence="8 9">Ra1766G1</strain>
    </source>
</reference>
<comment type="subcellular location">
    <subcellularLocation>
        <location evidence="1 6">Cell membrane</location>
        <topology evidence="1 6">Multi-pass membrane protein</topology>
    </subcellularLocation>
</comment>
<gene>
    <name evidence="8" type="ORF">HYG85_01370</name>
</gene>
<evidence type="ECO:0000313" key="8">
    <source>
        <dbReference type="EMBL" id="QUH27633.1"/>
    </source>
</evidence>
<dbReference type="EMBL" id="CP058561">
    <property type="protein sequence ID" value="QUH27633.1"/>
    <property type="molecule type" value="Genomic_DNA"/>
</dbReference>
<proteinExistence type="inferred from homology"/>
<dbReference type="RefSeq" id="WP_113671060.1">
    <property type="nucleotide sequence ID" value="NZ_CAJXUH010000011.1"/>
</dbReference>
<sequence>MIEWFKELMTLGYWTDMLNQISSMGMFAGVGLAMIEAFFPPLPLILFVTINVMAFGFWTGYLYSWLGSCIGSIIVFLVIKKFGQKRFQQKIAKNEKIYNIFNWIKDKGFTPIFFLLTFPFTPSIVVCGLAALAGIKNREYISALVLGKLIMIFSLSFIGFNIRAFVEKPLKSILLISITFAISLIGKKVIKLFEKKYEKKTSTKNEKLPAKAA</sequence>
<evidence type="ECO:0000256" key="2">
    <source>
        <dbReference type="ARBA" id="ARBA00022475"/>
    </source>
</evidence>
<dbReference type="Proteomes" id="UP000677305">
    <property type="component" value="Chromosome"/>
</dbReference>
<feature type="transmembrane region" description="Helical" evidence="6">
    <location>
        <begin position="60"/>
        <end position="79"/>
    </location>
</feature>
<dbReference type="GO" id="GO:0005886">
    <property type="term" value="C:plasma membrane"/>
    <property type="evidence" value="ECO:0007669"/>
    <property type="project" value="UniProtKB-SubCell"/>
</dbReference>
<feature type="transmembrane region" description="Helical" evidence="6">
    <location>
        <begin position="141"/>
        <end position="160"/>
    </location>
</feature>
<accession>A0A8J8M7G9</accession>
<comment type="similarity">
    <text evidence="6">Belongs to the TVP38/TMEM64 family.</text>
</comment>
<protein>
    <recommendedName>
        <fullName evidence="6">TVP38/TMEM64 family membrane protein</fullName>
    </recommendedName>
</protein>
<dbReference type="PANTHER" id="PTHR12677:SF55">
    <property type="entry name" value="UNDECAPRENYL PHOSPHATE TRANSPORTER SAOUHSC_00901-RELATED"/>
    <property type="match status" value="1"/>
</dbReference>
<dbReference type="OrthoDB" id="1651121at2"/>
<dbReference type="Pfam" id="PF09335">
    <property type="entry name" value="VTT_dom"/>
    <property type="match status" value="1"/>
</dbReference>
<evidence type="ECO:0000313" key="9">
    <source>
        <dbReference type="Proteomes" id="UP000677305"/>
    </source>
</evidence>
<evidence type="ECO:0000256" key="1">
    <source>
        <dbReference type="ARBA" id="ARBA00004651"/>
    </source>
</evidence>
<dbReference type="AlphaFoldDB" id="A0A8J8M7G9"/>
<keyword evidence="5 6" id="KW-0472">Membrane</keyword>
<organism evidence="8 9">
    <name type="scientific">Vallitalea guaymasensis</name>
    <dbReference type="NCBI Taxonomy" id="1185412"/>
    <lineage>
        <taxon>Bacteria</taxon>
        <taxon>Bacillati</taxon>
        <taxon>Bacillota</taxon>
        <taxon>Clostridia</taxon>
        <taxon>Lachnospirales</taxon>
        <taxon>Vallitaleaceae</taxon>
        <taxon>Vallitalea</taxon>
    </lineage>
</organism>
<feature type="transmembrane region" description="Helical" evidence="6">
    <location>
        <begin position="21"/>
        <end position="40"/>
    </location>
</feature>
<dbReference type="KEGG" id="vgu:HYG85_01370"/>
<evidence type="ECO:0000256" key="4">
    <source>
        <dbReference type="ARBA" id="ARBA00022989"/>
    </source>
</evidence>
<dbReference type="InterPro" id="IPR015414">
    <property type="entry name" value="TMEM64"/>
</dbReference>
<dbReference type="PANTHER" id="PTHR12677">
    <property type="entry name" value="GOLGI APPARATUS MEMBRANE PROTEIN TVP38-RELATED"/>
    <property type="match status" value="1"/>
</dbReference>
<keyword evidence="3 6" id="KW-0812">Transmembrane</keyword>
<keyword evidence="2 6" id="KW-1003">Cell membrane</keyword>
<keyword evidence="4 6" id="KW-1133">Transmembrane helix</keyword>
<dbReference type="InterPro" id="IPR032816">
    <property type="entry name" value="VTT_dom"/>
</dbReference>
<evidence type="ECO:0000259" key="7">
    <source>
        <dbReference type="Pfam" id="PF09335"/>
    </source>
</evidence>
<feature type="domain" description="VTT" evidence="7">
    <location>
        <begin position="46"/>
        <end position="159"/>
    </location>
</feature>
<feature type="transmembrane region" description="Helical" evidence="6">
    <location>
        <begin position="172"/>
        <end position="190"/>
    </location>
</feature>